<dbReference type="PANTHER" id="PTHR42748">
    <property type="entry name" value="NITROGEN METABOLITE REPRESSION PROTEIN NMRA FAMILY MEMBER"/>
    <property type="match status" value="1"/>
</dbReference>
<evidence type="ECO:0000256" key="1">
    <source>
        <dbReference type="ARBA" id="ARBA00006328"/>
    </source>
</evidence>
<accession>A0A7W7SSR3</accession>
<dbReference type="EMBL" id="JACHJW010000001">
    <property type="protein sequence ID" value="MBB4959667.1"/>
    <property type="molecule type" value="Genomic_DNA"/>
</dbReference>
<dbReference type="Gene3D" id="3.90.25.10">
    <property type="entry name" value="UDP-galactose 4-epimerase, domain 1"/>
    <property type="match status" value="1"/>
</dbReference>
<organism evidence="4 5">
    <name type="scientific">Micromonospora polyrhachis</name>
    <dbReference type="NCBI Taxonomy" id="1282883"/>
    <lineage>
        <taxon>Bacteria</taxon>
        <taxon>Bacillati</taxon>
        <taxon>Actinomycetota</taxon>
        <taxon>Actinomycetes</taxon>
        <taxon>Micromonosporales</taxon>
        <taxon>Micromonosporaceae</taxon>
        <taxon>Micromonospora</taxon>
    </lineage>
</organism>
<comment type="caution">
    <text evidence="4">The sequence shown here is derived from an EMBL/GenBank/DDBJ whole genome shotgun (WGS) entry which is preliminary data.</text>
</comment>
<proteinExistence type="inferred from homology"/>
<name>A0A7W7SSR3_9ACTN</name>
<dbReference type="AlphaFoldDB" id="A0A7W7SSR3"/>
<dbReference type="InterPro" id="IPR051164">
    <property type="entry name" value="NmrA-like_oxidored"/>
</dbReference>
<dbReference type="RefSeq" id="WP_184535563.1">
    <property type="nucleotide sequence ID" value="NZ_JACHJW010000001.1"/>
</dbReference>
<reference evidence="4 5" key="1">
    <citation type="submission" date="2020-08" db="EMBL/GenBank/DDBJ databases">
        <title>Sequencing the genomes of 1000 actinobacteria strains.</title>
        <authorList>
            <person name="Klenk H.-P."/>
        </authorList>
    </citation>
    <scope>NUCLEOTIDE SEQUENCE [LARGE SCALE GENOMIC DNA]</scope>
    <source>
        <strain evidence="4 5">DSM 45886</strain>
    </source>
</reference>
<dbReference type="InterPro" id="IPR036291">
    <property type="entry name" value="NAD(P)-bd_dom_sf"/>
</dbReference>
<keyword evidence="2" id="KW-0521">NADP</keyword>
<feature type="domain" description="NmrA-like" evidence="3">
    <location>
        <begin position="1"/>
        <end position="235"/>
    </location>
</feature>
<dbReference type="Pfam" id="PF05368">
    <property type="entry name" value="NmrA"/>
    <property type="match status" value="1"/>
</dbReference>
<evidence type="ECO:0000313" key="4">
    <source>
        <dbReference type="EMBL" id="MBB4959667.1"/>
    </source>
</evidence>
<dbReference type="Proteomes" id="UP000578819">
    <property type="component" value="Unassembled WGS sequence"/>
</dbReference>
<gene>
    <name evidence="4" type="ORF">FHR38_003400</name>
</gene>
<evidence type="ECO:0000313" key="5">
    <source>
        <dbReference type="Proteomes" id="UP000578819"/>
    </source>
</evidence>
<dbReference type="SUPFAM" id="SSF51735">
    <property type="entry name" value="NAD(P)-binding Rossmann-fold domains"/>
    <property type="match status" value="1"/>
</dbReference>
<dbReference type="InterPro" id="IPR008030">
    <property type="entry name" value="NmrA-like"/>
</dbReference>
<protein>
    <submittedName>
        <fullName evidence="4">Uncharacterized protein YbjT (DUF2867 family)</fullName>
    </submittedName>
</protein>
<evidence type="ECO:0000259" key="3">
    <source>
        <dbReference type="Pfam" id="PF05368"/>
    </source>
</evidence>
<dbReference type="PANTHER" id="PTHR42748:SF7">
    <property type="entry name" value="NMRA LIKE REDOX SENSOR 1-RELATED"/>
    <property type="match status" value="1"/>
</dbReference>
<keyword evidence="5" id="KW-1185">Reference proteome</keyword>
<sequence length="285" mass="30293">MSKIILVSGATGRQGGATARHLLADGWRVRALVRDPDAPAARELSRAGAELALGDLDAPDSLHAAVAGTYGVFGVTPDNADPDQEVRRGRNLVDAAAAANVEHFVFASVGAAERSSVPVYRSKWAIEEHIRAVGLPATMLRPARFMENHTIPGLPFGGIVDGVLVHLFGPDTPVQLIAADDIGVFAALAFADPHRHLGQAIELAGDELTPTETVTLIGRTLNRTLTYRQATAAEVGLSDAIVAEFTGEQGLWRADIPALRKQHPGLLDFPTWLERGGAARIETLF</sequence>
<evidence type="ECO:0000256" key="2">
    <source>
        <dbReference type="ARBA" id="ARBA00022857"/>
    </source>
</evidence>
<dbReference type="CDD" id="cd05251">
    <property type="entry name" value="NmrA_like_SDR_a"/>
    <property type="match status" value="1"/>
</dbReference>
<comment type="similarity">
    <text evidence="1">Belongs to the NmrA-type oxidoreductase family.</text>
</comment>
<dbReference type="Gene3D" id="3.40.50.720">
    <property type="entry name" value="NAD(P)-binding Rossmann-like Domain"/>
    <property type="match status" value="1"/>
</dbReference>